<dbReference type="OrthoDB" id="6437663at2759"/>
<organism evidence="1 2">
    <name type="scientific">Araneus ventricosus</name>
    <name type="common">Orbweaver spider</name>
    <name type="synonym">Epeira ventricosa</name>
    <dbReference type="NCBI Taxonomy" id="182803"/>
    <lineage>
        <taxon>Eukaryota</taxon>
        <taxon>Metazoa</taxon>
        <taxon>Ecdysozoa</taxon>
        <taxon>Arthropoda</taxon>
        <taxon>Chelicerata</taxon>
        <taxon>Arachnida</taxon>
        <taxon>Araneae</taxon>
        <taxon>Araneomorphae</taxon>
        <taxon>Entelegynae</taxon>
        <taxon>Araneoidea</taxon>
        <taxon>Araneidae</taxon>
        <taxon>Araneus</taxon>
    </lineage>
</organism>
<accession>A0A4Y2FK46</accession>
<evidence type="ECO:0000313" key="1">
    <source>
        <dbReference type="EMBL" id="GBM39974.1"/>
    </source>
</evidence>
<reference evidence="1 2" key="1">
    <citation type="journal article" date="2019" name="Sci. Rep.">
        <title>Orb-weaving spider Araneus ventricosus genome elucidates the spidroin gene catalogue.</title>
        <authorList>
            <person name="Kono N."/>
            <person name="Nakamura H."/>
            <person name="Ohtoshi R."/>
            <person name="Moran D.A.P."/>
            <person name="Shinohara A."/>
            <person name="Yoshida Y."/>
            <person name="Fujiwara M."/>
            <person name="Mori M."/>
            <person name="Tomita M."/>
            <person name="Arakawa K."/>
        </authorList>
    </citation>
    <scope>NUCLEOTIDE SEQUENCE [LARGE SCALE GENOMIC DNA]</scope>
</reference>
<dbReference type="Proteomes" id="UP000499080">
    <property type="component" value="Unassembled WGS sequence"/>
</dbReference>
<evidence type="ECO:0000313" key="2">
    <source>
        <dbReference type="Proteomes" id="UP000499080"/>
    </source>
</evidence>
<gene>
    <name evidence="1" type="ORF">AVEN_142247_1</name>
</gene>
<dbReference type="AlphaFoldDB" id="A0A4Y2FK46"/>
<keyword evidence="2" id="KW-1185">Reference proteome</keyword>
<dbReference type="EMBL" id="BGPR01000912">
    <property type="protein sequence ID" value="GBM39974.1"/>
    <property type="molecule type" value="Genomic_DNA"/>
</dbReference>
<proteinExistence type="predicted"/>
<name>A0A4Y2FK46_ARAVE</name>
<protein>
    <submittedName>
        <fullName evidence="1">Uncharacterized protein</fullName>
    </submittedName>
</protein>
<sequence>MKLFEVQSLLDMSLLNVAVSVCNGFEKFSPSKISKMKWLHDHWEACRKCRAKIVEIISRLRVPIKLENKLASLIKHVYSEMIIWAGGLLQMHSKILPQDKPACPCLDLIDFRRSFQWKSVGIINEKETVLHLVSDERLDVAFRFVLACHFCLEKVVISLWGIMPEVTKSDIRLHTATQLEFVPFWITRLKEGVFSQYISSELGAFIRLEQAVFDYIALNVSALDYITHLFRDRKHYLYMVACGSENPKVIRFCLRKTSEEYWKAIFDNNPKGVLLSLIDWPWQKHFMQFAPRVISFLGVPEFYCVMHRILQKIQRLHHDFDYVELLKEFWECSPTRFKESWRTAYKDEIDLLKDILKDDYQFLGFH</sequence>
<comment type="caution">
    <text evidence="1">The sequence shown here is derived from an EMBL/GenBank/DDBJ whole genome shotgun (WGS) entry which is preliminary data.</text>
</comment>